<name>A0A6I8LQ18_9PSEU</name>
<sequence>MTRAGSVLHTGAMGTVPDAVAPMLAVDGLLPDDDHHGYEWKWDGFRGCARIADSGEARITSRSGSDHTHRYPELQDVFAAALGGHAAVLDGEVVALNAAGRPEFELMQRRAMHEPTPKLRAEVPVVYFAFDLLRIGPESLLDRPYEQRRELLAELVRPADGRLVVPPWYTRADIGPDQLLATAAQHGIEGVVAKRLDAPYLPGARSPSWTKRALTQTREVVVGGWRTGAGRRTGTLGALLLGGYDDRGALVYIGDVGTGFTDDALDRLRAVLAPLARAESPFATEVPRERARGAHWVEPDLVGEVVHRRVTPDLRLRHTSWRGLRPDRTPAEVRVPKPTGES</sequence>
<dbReference type="Gene3D" id="2.40.50.140">
    <property type="entry name" value="Nucleic acid-binding proteins"/>
    <property type="match status" value="1"/>
</dbReference>
<evidence type="ECO:0000256" key="4">
    <source>
        <dbReference type="ARBA" id="ARBA00034003"/>
    </source>
</evidence>
<dbReference type="InterPro" id="IPR012309">
    <property type="entry name" value="DNA_ligase_ATP-dep_C"/>
</dbReference>
<dbReference type="CDD" id="cd07906">
    <property type="entry name" value="Adenylation_DNA_ligase_LigD_LigC"/>
    <property type="match status" value="1"/>
</dbReference>
<dbReference type="GO" id="GO:0006281">
    <property type="term" value="P:DNA repair"/>
    <property type="evidence" value="ECO:0007669"/>
    <property type="project" value="InterPro"/>
</dbReference>
<dbReference type="PROSITE" id="PS50160">
    <property type="entry name" value="DNA_LIGASE_A3"/>
    <property type="match status" value="1"/>
</dbReference>
<evidence type="ECO:0000256" key="3">
    <source>
        <dbReference type="ARBA" id="ARBA00022598"/>
    </source>
</evidence>
<organism evidence="6 7">
    <name type="scientific">Amycolatopsis camponoti</name>
    <dbReference type="NCBI Taxonomy" id="2606593"/>
    <lineage>
        <taxon>Bacteria</taxon>
        <taxon>Bacillati</taxon>
        <taxon>Actinomycetota</taxon>
        <taxon>Actinomycetes</taxon>
        <taxon>Pseudonocardiales</taxon>
        <taxon>Pseudonocardiaceae</taxon>
        <taxon>Amycolatopsis</taxon>
    </lineage>
</organism>
<accession>A0A6I8LQ18</accession>
<reference evidence="6 7" key="1">
    <citation type="submission" date="2019-09" db="EMBL/GenBank/DDBJ databases">
        <authorList>
            <person name="Leyn A S."/>
        </authorList>
    </citation>
    <scope>NUCLEOTIDE SEQUENCE [LARGE SCALE GENOMIC DNA]</scope>
    <source>
        <strain evidence="6">AA231_1</strain>
    </source>
</reference>
<dbReference type="Gene3D" id="3.30.470.30">
    <property type="entry name" value="DNA ligase/mRNA capping enzyme"/>
    <property type="match status" value="1"/>
</dbReference>
<dbReference type="SUPFAM" id="SSF56091">
    <property type="entry name" value="DNA ligase/mRNA capping enzyme, catalytic domain"/>
    <property type="match status" value="1"/>
</dbReference>
<evidence type="ECO:0000313" key="6">
    <source>
        <dbReference type="EMBL" id="VVJ18568.1"/>
    </source>
</evidence>
<proteinExistence type="inferred from homology"/>
<dbReference type="InterPro" id="IPR012340">
    <property type="entry name" value="NA-bd_OB-fold"/>
</dbReference>
<dbReference type="AlphaFoldDB" id="A0A6I8LQ18"/>
<protein>
    <recommendedName>
        <fullName evidence="2">DNA ligase (ATP)</fullName>
        <ecNumber evidence="2">6.5.1.1</ecNumber>
    </recommendedName>
</protein>
<dbReference type="EC" id="6.5.1.1" evidence="2"/>
<dbReference type="GO" id="GO:0006310">
    <property type="term" value="P:DNA recombination"/>
    <property type="evidence" value="ECO:0007669"/>
    <property type="project" value="InterPro"/>
</dbReference>
<comment type="catalytic activity">
    <reaction evidence="4">
        <text>ATP + (deoxyribonucleotide)n-3'-hydroxyl + 5'-phospho-(deoxyribonucleotide)m = (deoxyribonucleotide)n+m + AMP + diphosphate.</text>
        <dbReference type="EC" id="6.5.1.1"/>
    </reaction>
</comment>
<gene>
    <name evidence="6" type="ORF">AA23TX_03589</name>
</gene>
<keyword evidence="7" id="KW-1185">Reference proteome</keyword>
<dbReference type="Proteomes" id="UP000399805">
    <property type="component" value="Unassembled WGS sequence"/>
</dbReference>
<dbReference type="GO" id="GO:0003910">
    <property type="term" value="F:DNA ligase (ATP) activity"/>
    <property type="evidence" value="ECO:0007669"/>
    <property type="project" value="UniProtKB-EC"/>
</dbReference>
<dbReference type="NCBIfam" id="TIGR02779">
    <property type="entry name" value="NHEJ_ligase_lig"/>
    <property type="match status" value="1"/>
</dbReference>
<dbReference type="GO" id="GO:0005524">
    <property type="term" value="F:ATP binding"/>
    <property type="evidence" value="ECO:0007669"/>
    <property type="project" value="InterPro"/>
</dbReference>
<dbReference type="InterPro" id="IPR012310">
    <property type="entry name" value="DNA_ligase_ATP-dep_cent"/>
</dbReference>
<dbReference type="PANTHER" id="PTHR45674:SF4">
    <property type="entry name" value="DNA LIGASE 1"/>
    <property type="match status" value="1"/>
</dbReference>
<evidence type="ECO:0000256" key="2">
    <source>
        <dbReference type="ARBA" id="ARBA00012727"/>
    </source>
</evidence>
<comment type="similarity">
    <text evidence="1">Belongs to the ATP-dependent DNA ligase family.</text>
</comment>
<dbReference type="SUPFAM" id="SSF50249">
    <property type="entry name" value="Nucleic acid-binding proteins"/>
    <property type="match status" value="1"/>
</dbReference>
<dbReference type="Pfam" id="PF01068">
    <property type="entry name" value="DNA_ligase_A_M"/>
    <property type="match status" value="1"/>
</dbReference>
<dbReference type="EMBL" id="CABVGP010000001">
    <property type="protein sequence ID" value="VVJ18568.1"/>
    <property type="molecule type" value="Genomic_DNA"/>
</dbReference>
<evidence type="ECO:0000256" key="1">
    <source>
        <dbReference type="ARBA" id="ARBA00007572"/>
    </source>
</evidence>
<dbReference type="Pfam" id="PF04679">
    <property type="entry name" value="DNA_ligase_A_C"/>
    <property type="match status" value="1"/>
</dbReference>
<keyword evidence="3 6" id="KW-0436">Ligase</keyword>
<dbReference type="Gene3D" id="3.30.1490.70">
    <property type="match status" value="1"/>
</dbReference>
<dbReference type="InterPro" id="IPR050191">
    <property type="entry name" value="ATP-dep_DNA_ligase"/>
</dbReference>
<dbReference type="InterPro" id="IPR014146">
    <property type="entry name" value="LigD_ligase_dom"/>
</dbReference>
<feature type="domain" description="ATP-dependent DNA ligase family profile" evidence="5">
    <location>
        <begin position="118"/>
        <end position="245"/>
    </location>
</feature>
<dbReference type="CDD" id="cd07971">
    <property type="entry name" value="OBF_DNA_ligase_LigD"/>
    <property type="match status" value="1"/>
</dbReference>
<evidence type="ECO:0000313" key="7">
    <source>
        <dbReference type="Proteomes" id="UP000399805"/>
    </source>
</evidence>
<dbReference type="PANTHER" id="PTHR45674">
    <property type="entry name" value="DNA LIGASE 1/3 FAMILY MEMBER"/>
    <property type="match status" value="1"/>
</dbReference>
<evidence type="ECO:0000259" key="5">
    <source>
        <dbReference type="PROSITE" id="PS50160"/>
    </source>
</evidence>